<dbReference type="Gene3D" id="3.40.30.10">
    <property type="entry name" value="Glutaredoxin"/>
    <property type="match status" value="1"/>
</dbReference>
<keyword evidence="5" id="KW-0472">Membrane</keyword>
<dbReference type="EMBL" id="CATQJA010002703">
    <property type="protein sequence ID" value="CAJ0585220.1"/>
    <property type="molecule type" value="Genomic_DNA"/>
</dbReference>
<dbReference type="Pfam" id="PF22441">
    <property type="entry name" value="CLIC-like_N"/>
    <property type="match status" value="1"/>
</dbReference>
<evidence type="ECO:0000256" key="1">
    <source>
        <dbReference type="ARBA" id="ARBA00004167"/>
    </source>
</evidence>
<dbReference type="PANTHER" id="PTHR43920">
    <property type="entry name" value="CHLORIDE INTRACELLULAR CHANNEL, ISOFORM A"/>
    <property type="match status" value="1"/>
</dbReference>
<organism evidence="7 8">
    <name type="scientific">Mesorhabditis spiculigera</name>
    <dbReference type="NCBI Taxonomy" id="96644"/>
    <lineage>
        <taxon>Eukaryota</taxon>
        <taxon>Metazoa</taxon>
        <taxon>Ecdysozoa</taxon>
        <taxon>Nematoda</taxon>
        <taxon>Chromadorea</taxon>
        <taxon>Rhabditida</taxon>
        <taxon>Rhabditina</taxon>
        <taxon>Rhabditomorpha</taxon>
        <taxon>Rhabditoidea</taxon>
        <taxon>Rhabditidae</taxon>
        <taxon>Mesorhabditinae</taxon>
        <taxon>Mesorhabditis</taxon>
    </lineage>
</organism>
<evidence type="ECO:0000313" key="8">
    <source>
        <dbReference type="Proteomes" id="UP001177023"/>
    </source>
</evidence>
<name>A0AA36DEX7_9BILA</name>
<evidence type="ECO:0000256" key="5">
    <source>
        <dbReference type="ARBA" id="ARBA00023136"/>
    </source>
</evidence>
<comment type="caution">
    <text evidence="7">The sequence shown here is derived from an EMBL/GenBank/DDBJ whole genome shotgun (WGS) entry which is preliminary data.</text>
</comment>
<evidence type="ECO:0000256" key="2">
    <source>
        <dbReference type="ARBA" id="ARBA00007655"/>
    </source>
</evidence>
<keyword evidence="3" id="KW-0812">Transmembrane</keyword>
<accession>A0AA36DEX7</accession>
<protein>
    <recommendedName>
        <fullName evidence="6">CLIC N-terminal domain-containing protein</fullName>
    </recommendedName>
</protein>
<dbReference type="GO" id="GO:0016324">
    <property type="term" value="C:apical plasma membrane"/>
    <property type="evidence" value="ECO:0007669"/>
    <property type="project" value="TreeGrafter"/>
</dbReference>
<dbReference type="InterPro" id="IPR053823">
    <property type="entry name" value="CLIC_N"/>
</dbReference>
<keyword evidence="4" id="KW-1133">Transmembrane helix</keyword>
<keyword evidence="8" id="KW-1185">Reference proteome</keyword>
<dbReference type="SUPFAM" id="SSF47616">
    <property type="entry name" value="GST C-terminal domain-like"/>
    <property type="match status" value="1"/>
</dbReference>
<dbReference type="GO" id="GO:0005737">
    <property type="term" value="C:cytoplasm"/>
    <property type="evidence" value="ECO:0007669"/>
    <property type="project" value="TreeGrafter"/>
</dbReference>
<evidence type="ECO:0000256" key="3">
    <source>
        <dbReference type="ARBA" id="ARBA00022692"/>
    </source>
</evidence>
<feature type="non-terminal residue" evidence="7">
    <location>
        <position position="289"/>
    </location>
</feature>
<evidence type="ECO:0000259" key="6">
    <source>
        <dbReference type="Pfam" id="PF22441"/>
    </source>
</evidence>
<dbReference type="InterPro" id="IPR036282">
    <property type="entry name" value="Glutathione-S-Trfase_C_sf"/>
</dbReference>
<dbReference type="Proteomes" id="UP001177023">
    <property type="component" value="Unassembled WGS sequence"/>
</dbReference>
<dbReference type="GO" id="GO:0005254">
    <property type="term" value="F:chloride channel activity"/>
    <property type="evidence" value="ECO:0007669"/>
    <property type="project" value="TreeGrafter"/>
</dbReference>
<reference evidence="7" key="1">
    <citation type="submission" date="2023-06" db="EMBL/GenBank/DDBJ databases">
        <authorList>
            <person name="Delattre M."/>
        </authorList>
    </citation>
    <scope>NUCLEOTIDE SEQUENCE</scope>
    <source>
        <strain evidence="7">AF72</strain>
    </source>
</reference>
<gene>
    <name evidence="7" type="ORF">MSPICULIGERA_LOCUS23249</name>
</gene>
<dbReference type="Gene3D" id="1.20.1050.10">
    <property type="match status" value="1"/>
</dbReference>
<dbReference type="PANTHER" id="PTHR43920:SF5">
    <property type="entry name" value="CHLORIDE INTRACELLULAR CHANNEL CLIC"/>
    <property type="match status" value="1"/>
</dbReference>
<proteinExistence type="inferred from homology"/>
<evidence type="ECO:0000313" key="7">
    <source>
        <dbReference type="EMBL" id="CAJ0585220.1"/>
    </source>
</evidence>
<feature type="domain" description="CLIC N-terminal" evidence="6">
    <location>
        <begin position="20"/>
        <end position="100"/>
    </location>
</feature>
<comment type="subcellular location">
    <subcellularLocation>
        <location evidence="1">Membrane</location>
        <topology evidence="1">Single-pass membrane protein</topology>
    </subcellularLocation>
</comment>
<sequence length="289" mass="33681">MADDYQLQSNGHGGELVKKPLVQLYVKASGIDSRRIGACLFCQEFWMELFALYELGVVRVEVKTVNVNSEPFKKSFLGAQPPIMLEEEKQAQYTDNREIEGRIFHIAKEFNVPLFEKDPVVEKRIESFYRNFKLFLRAKTEHDKGKREPSPIESIPPQIKTHYNRVVEQLAGIDELLQDRGSRYLLGDSMTEYDCELMPRLHHMRIVGHRLLGFDIPHNLTYLWNYVLTGYRTAAFIESCPADQDILHHYKEQLNLFTNQRETLQEPTKTHTLPEDVLDSIRRLGLDTK</sequence>
<dbReference type="AlphaFoldDB" id="A0AA36DEX7"/>
<evidence type="ECO:0000256" key="4">
    <source>
        <dbReference type="ARBA" id="ARBA00022989"/>
    </source>
</evidence>
<comment type="similarity">
    <text evidence="2">Belongs to the chloride channel CLIC family.</text>
</comment>